<feature type="compositionally biased region" description="Basic and acidic residues" evidence="1">
    <location>
        <begin position="162"/>
        <end position="185"/>
    </location>
</feature>
<feature type="compositionally biased region" description="Polar residues" evidence="1">
    <location>
        <begin position="412"/>
        <end position="429"/>
    </location>
</feature>
<feature type="compositionally biased region" description="Basic and acidic residues" evidence="1">
    <location>
        <begin position="254"/>
        <end position="265"/>
    </location>
</feature>
<feature type="compositionally biased region" description="Polar residues" evidence="1">
    <location>
        <begin position="309"/>
        <end position="324"/>
    </location>
</feature>
<evidence type="ECO:0000259" key="2">
    <source>
        <dbReference type="Pfam" id="PF02120"/>
    </source>
</evidence>
<dbReference type="STRING" id="556267.HWAG_01468"/>
<dbReference type="InterPro" id="IPR038610">
    <property type="entry name" value="FliK-like_C_sf"/>
</dbReference>
<feature type="compositionally biased region" description="Basic and acidic residues" evidence="1">
    <location>
        <begin position="213"/>
        <end position="246"/>
    </location>
</feature>
<feature type="domain" description="Flagellar hook-length control protein-like C-terminal" evidence="2">
    <location>
        <begin position="502"/>
        <end position="578"/>
    </location>
</feature>
<gene>
    <name evidence="3" type="ORF">BCM31_00820</name>
</gene>
<sequence>MFFALNMESYLQKGVAMLPFLEVESINQKSAIHTKNTTKHNPFETQTEDSQGFAQIFNTLTQPATKKDIKKDSTLKIPLSTQKDDKLMPSKSNFLKILDEKYNLTKDFKSQKIPQPRSAKDLLEFSSIQNKEKTLKDLSEVAKNLQLNLKKISTQTTAKLNEKLENAESKNTIDSKLEPKTEPKNNPKKPLFNAILQDKNLTAKDSLGFQKKAQEIKQNKESKKTDTKEPINTNDTKHTQKLESKNDSIILDSKPNEKSQNEKSQTKVQNSTPETPKTKVESKTNTAQEAQEIKENLDPKNTKIDSKTKILQNSKAPQKAQQIQDPKVQEPQAQTLKEAPKPTQTPKPINIEANIKEKLESKNSKFENKPNPTQMDFIAKNHKEAKKDSTPKNEKPQIISKETLKDVKETRQSPLNINQEILQPQEQTTKQESFLDNLLKTSQKSQSETKEQIQQPKEKEVRKESEKAHQENYQNSLQTQRESRLSLQNTFTHFSDRLRDAITNYRPPVTKISLELNPQNLGSVELTIAKNGDKLSVQISSNQNALQLIMQNTQDFKNALGNLGFQNVEIDFKDNQGNSLGNGDFSNSSGNQQGGFQQGQQQNSENFKQNSQQNPKNSENWNENSLHIDKKAKNPYAKLAIAELSFSYYA</sequence>
<dbReference type="CDD" id="cd17470">
    <property type="entry name" value="T3SS_Flik_C"/>
    <property type="match status" value="1"/>
</dbReference>
<organism evidence="3 4">
    <name type="scientific">Helicobacter winghamensis</name>
    <dbReference type="NCBI Taxonomy" id="157268"/>
    <lineage>
        <taxon>Bacteria</taxon>
        <taxon>Pseudomonadati</taxon>
        <taxon>Campylobacterota</taxon>
        <taxon>Epsilonproteobacteria</taxon>
        <taxon>Campylobacterales</taxon>
        <taxon>Helicobacteraceae</taxon>
        <taxon>Helicobacter</taxon>
    </lineage>
</organism>
<feature type="region of interest" description="Disordered" evidence="1">
    <location>
        <begin position="441"/>
        <end position="483"/>
    </location>
</feature>
<proteinExistence type="predicted"/>
<dbReference type="OrthoDB" id="5362877at2"/>
<comment type="caution">
    <text evidence="3">The sequence shown here is derived from an EMBL/GenBank/DDBJ whole genome shotgun (WGS) entry which is preliminary data.</text>
</comment>
<dbReference type="Proteomes" id="UP000233350">
    <property type="component" value="Unassembled WGS sequence"/>
</dbReference>
<feature type="region of interest" description="Disordered" evidence="1">
    <location>
        <begin position="576"/>
        <end position="622"/>
    </location>
</feature>
<feature type="compositionally biased region" description="Low complexity" evidence="1">
    <location>
        <begin position="577"/>
        <end position="591"/>
    </location>
</feature>
<feature type="compositionally biased region" description="Polar residues" evidence="1">
    <location>
        <begin position="605"/>
        <end position="622"/>
    </location>
</feature>
<dbReference type="InterPro" id="IPR021136">
    <property type="entry name" value="Flagellar_hook_control-like_C"/>
</dbReference>
<dbReference type="AlphaFoldDB" id="A0A2N3PKV9"/>
<feature type="compositionally biased region" description="Polar residues" evidence="1">
    <location>
        <begin position="471"/>
        <end position="483"/>
    </location>
</feature>
<evidence type="ECO:0000313" key="4">
    <source>
        <dbReference type="Proteomes" id="UP000233350"/>
    </source>
</evidence>
<protein>
    <recommendedName>
        <fullName evidence="2">Flagellar hook-length control protein-like C-terminal domain-containing protein</fullName>
    </recommendedName>
</protein>
<name>A0A2N3PKV9_9HELI</name>
<dbReference type="Pfam" id="PF02120">
    <property type="entry name" value="Flg_hook"/>
    <property type="match status" value="1"/>
</dbReference>
<keyword evidence="4" id="KW-1185">Reference proteome</keyword>
<dbReference type="Gene3D" id="3.30.750.140">
    <property type="match status" value="1"/>
</dbReference>
<feature type="compositionally biased region" description="Basic and acidic residues" evidence="1">
    <location>
        <begin position="447"/>
        <end position="470"/>
    </location>
</feature>
<feature type="compositionally biased region" description="Basic and acidic residues" evidence="1">
    <location>
        <begin position="402"/>
        <end position="411"/>
    </location>
</feature>
<evidence type="ECO:0000313" key="3">
    <source>
        <dbReference type="EMBL" id="PKT82293.1"/>
    </source>
</evidence>
<feature type="compositionally biased region" description="Polar residues" evidence="1">
    <location>
        <begin position="266"/>
        <end position="275"/>
    </location>
</feature>
<dbReference type="EMBL" id="MBPK01000006">
    <property type="protein sequence ID" value="PKT82293.1"/>
    <property type="molecule type" value="Genomic_DNA"/>
</dbReference>
<evidence type="ECO:0000256" key="1">
    <source>
        <dbReference type="SAM" id="MobiDB-lite"/>
    </source>
</evidence>
<feature type="compositionally biased region" description="Basic and acidic residues" evidence="1">
    <location>
        <begin position="291"/>
        <end position="308"/>
    </location>
</feature>
<feature type="region of interest" description="Disordered" evidence="1">
    <location>
        <begin position="162"/>
        <end position="190"/>
    </location>
</feature>
<feature type="compositionally biased region" description="Basic and acidic residues" evidence="1">
    <location>
        <begin position="379"/>
        <end position="395"/>
    </location>
</feature>
<feature type="region of interest" description="Disordered" evidence="1">
    <location>
        <begin position="213"/>
        <end position="429"/>
    </location>
</feature>
<feature type="compositionally biased region" description="Basic and acidic residues" evidence="1">
    <location>
        <begin position="354"/>
        <end position="368"/>
    </location>
</feature>
<accession>A0A2N3PKV9</accession>
<reference evidence="3 4" key="1">
    <citation type="submission" date="2016-07" db="EMBL/GenBank/DDBJ databases">
        <title>Detection of Helicobacter winghamensis from caecal content of red fox (Vulpes vulpes).</title>
        <authorList>
            <person name="Zanoni R.G."/>
            <person name="Florio D."/>
            <person name="Caffara M."/>
            <person name="Renzi M."/>
            <person name="Parisi A."/>
            <person name="Pasquali F."/>
            <person name="Manfreda G."/>
        </authorList>
    </citation>
    <scope>NUCLEOTIDE SEQUENCE [LARGE SCALE GENOMIC DNA]</scope>
    <source>
        <strain evidence="3 4">295_13</strain>
    </source>
</reference>